<protein>
    <submittedName>
        <fullName evidence="2">Uncharacterized protein</fullName>
    </submittedName>
</protein>
<dbReference type="AlphaFoldDB" id="A0A2P6N5T9"/>
<reference evidence="2 3" key="1">
    <citation type="journal article" date="2018" name="Genome Biol. Evol.">
        <title>Multiple Roots of Fruiting Body Formation in Amoebozoa.</title>
        <authorList>
            <person name="Hillmann F."/>
            <person name="Forbes G."/>
            <person name="Novohradska S."/>
            <person name="Ferling I."/>
            <person name="Riege K."/>
            <person name="Groth M."/>
            <person name="Westermann M."/>
            <person name="Marz M."/>
            <person name="Spaller T."/>
            <person name="Winckler T."/>
            <person name="Schaap P."/>
            <person name="Glockner G."/>
        </authorList>
    </citation>
    <scope>NUCLEOTIDE SEQUENCE [LARGE SCALE GENOMIC DNA]</scope>
    <source>
        <strain evidence="2 3">Jena</strain>
    </source>
</reference>
<organism evidence="2 3">
    <name type="scientific">Planoprotostelium fungivorum</name>
    <dbReference type="NCBI Taxonomy" id="1890364"/>
    <lineage>
        <taxon>Eukaryota</taxon>
        <taxon>Amoebozoa</taxon>
        <taxon>Evosea</taxon>
        <taxon>Variosea</taxon>
        <taxon>Cavosteliida</taxon>
        <taxon>Cavosteliaceae</taxon>
        <taxon>Planoprotostelium</taxon>
    </lineage>
</organism>
<sequence>MSLIVPDDIKEERVSTGSLVLALIANHRRRFRCGVPEASPGRESLPLKRNYSPHPTKQEHMHKHSFMSEGVGVAQPFGAGSQLTVNKAPE</sequence>
<proteinExistence type="predicted"/>
<evidence type="ECO:0000256" key="1">
    <source>
        <dbReference type="SAM" id="MobiDB-lite"/>
    </source>
</evidence>
<evidence type="ECO:0000313" key="2">
    <source>
        <dbReference type="EMBL" id="PRP79322.1"/>
    </source>
</evidence>
<keyword evidence="3" id="KW-1185">Reference proteome</keyword>
<gene>
    <name evidence="2" type="ORF">PROFUN_13016</name>
</gene>
<comment type="caution">
    <text evidence="2">The sequence shown here is derived from an EMBL/GenBank/DDBJ whole genome shotgun (WGS) entry which is preliminary data.</text>
</comment>
<feature type="region of interest" description="Disordered" evidence="1">
    <location>
        <begin position="35"/>
        <end position="62"/>
    </location>
</feature>
<evidence type="ECO:0000313" key="3">
    <source>
        <dbReference type="Proteomes" id="UP000241769"/>
    </source>
</evidence>
<dbReference type="InParanoid" id="A0A2P6N5T9"/>
<accession>A0A2P6N5T9</accession>
<name>A0A2P6N5T9_9EUKA</name>
<dbReference type="EMBL" id="MDYQ01000188">
    <property type="protein sequence ID" value="PRP79322.1"/>
    <property type="molecule type" value="Genomic_DNA"/>
</dbReference>
<dbReference type="Proteomes" id="UP000241769">
    <property type="component" value="Unassembled WGS sequence"/>
</dbReference>